<evidence type="ECO:0000313" key="3">
    <source>
        <dbReference type="Proteomes" id="UP000714275"/>
    </source>
</evidence>
<protein>
    <submittedName>
        <fullName evidence="2">Uncharacterized protein</fullName>
    </submittedName>
</protein>
<proteinExistence type="predicted"/>
<feature type="compositionally biased region" description="Basic and acidic residues" evidence="1">
    <location>
        <begin position="342"/>
        <end position="352"/>
    </location>
</feature>
<evidence type="ECO:0000313" key="2">
    <source>
        <dbReference type="EMBL" id="KAG1765066.1"/>
    </source>
</evidence>
<dbReference type="AlphaFoldDB" id="A0A9P6ZGI7"/>
<organism evidence="2 3">
    <name type="scientific">Suillus placidus</name>
    <dbReference type="NCBI Taxonomy" id="48579"/>
    <lineage>
        <taxon>Eukaryota</taxon>
        <taxon>Fungi</taxon>
        <taxon>Dikarya</taxon>
        <taxon>Basidiomycota</taxon>
        <taxon>Agaricomycotina</taxon>
        <taxon>Agaricomycetes</taxon>
        <taxon>Agaricomycetidae</taxon>
        <taxon>Boletales</taxon>
        <taxon>Suillineae</taxon>
        <taxon>Suillaceae</taxon>
        <taxon>Suillus</taxon>
    </lineage>
</organism>
<reference evidence="2" key="1">
    <citation type="journal article" date="2020" name="New Phytol.">
        <title>Comparative genomics reveals dynamic genome evolution in host specialist ectomycorrhizal fungi.</title>
        <authorList>
            <person name="Lofgren L.A."/>
            <person name="Nguyen N.H."/>
            <person name="Vilgalys R."/>
            <person name="Ruytinx J."/>
            <person name="Liao H.L."/>
            <person name="Branco S."/>
            <person name="Kuo A."/>
            <person name="LaButti K."/>
            <person name="Lipzen A."/>
            <person name="Andreopoulos W."/>
            <person name="Pangilinan J."/>
            <person name="Riley R."/>
            <person name="Hundley H."/>
            <person name="Na H."/>
            <person name="Barry K."/>
            <person name="Grigoriev I.V."/>
            <person name="Stajich J.E."/>
            <person name="Kennedy P.G."/>
        </authorList>
    </citation>
    <scope>NUCLEOTIDE SEQUENCE</scope>
    <source>
        <strain evidence="2">DOB743</strain>
    </source>
</reference>
<evidence type="ECO:0000256" key="1">
    <source>
        <dbReference type="SAM" id="MobiDB-lite"/>
    </source>
</evidence>
<accession>A0A9P6ZGI7</accession>
<sequence>MSPCALRLSPTSLDDRRKTLSRDSDIRVNDTIDSLFPPPSHQCTRAQTTTYLLGACKEMPDVDNKVINHMHTVQNFYKGPGMDDQPIELTAERYNHDKTNLELEKTTFEPSAGKESLPPLLPYMKELKNVKSKLLCSEHGGDDTFCWVDATQPTTLSTVHTRLARVGQHDTQNPDNVCVALPKTLHFNEIQKMRKEQSTLSLQRVSTKLISPIIHNHIHLTPAANDIVISEVVFSRQQGDGATMPPWPLKRTYALYVESDKESDGDELPQSINDILVSVHSRYPAFNFPEYIRKMKDHGIFYLPTAAHFNIVFYEENVGMPAGAAYTFQVCFTSSHEGGMCEEEKQGQREEEGMVPVWQQG</sequence>
<dbReference type="Proteomes" id="UP000714275">
    <property type="component" value="Unassembled WGS sequence"/>
</dbReference>
<name>A0A9P6ZGI7_9AGAM</name>
<gene>
    <name evidence="2" type="ORF">EV702DRAFT_1204718</name>
</gene>
<feature type="region of interest" description="Disordered" evidence="1">
    <location>
        <begin position="342"/>
        <end position="361"/>
    </location>
</feature>
<keyword evidence="3" id="KW-1185">Reference proteome</keyword>
<comment type="caution">
    <text evidence="2">The sequence shown here is derived from an EMBL/GenBank/DDBJ whole genome shotgun (WGS) entry which is preliminary data.</text>
</comment>
<dbReference type="OrthoDB" id="2674399at2759"/>
<dbReference type="EMBL" id="JABBWD010000113">
    <property type="protein sequence ID" value="KAG1765066.1"/>
    <property type="molecule type" value="Genomic_DNA"/>
</dbReference>